<organism evidence="1 2">
    <name type="scientific">Pisolithus tinctorius Marx 270</name>
    <dbReference type="NCBI Taxonomy" id="870435"/>
    <lineage>
        <taxon>Eukaryota</taxon>
        <taxon>Fungi</taxon>
        <taxon>Dikarya</taxon>
        <taxon>Basidiomycota</taxon>
        <taxon>Agaricomycotina</taxon>
        <taxon>Agaricomycetes</taxon>
        <taxon>Agaricomycetidae</taxon>
        <taxon>Boletales</taxon>
        <taxon>Sclerodermatineae</taxon>
        <taxon>Pisolithaceae</taxon>
        <taxon>Pisolithus</taxon>
    </lineage>
</organism>
<dbReference type="AlphaFoldDB" id="A0A0C3IG09"/>
<accession>A0A0C3IG09</accession>
<dbReference type="Proteomes" id="UP000054217">
    <property type="component" value="Unassembled WGS sequence"/>
</dbReference>
<sequence>TNHLIKWCKTHEAAHKKLFSDSMQDAQEEGRSKQQLCHRKNDIYVEIAKVIFSVGDESVKIHALAQDNLVVLMCTFLPSPPLYFSVFTYRVCSLKQKYQKSITLLGQTGAGWTYNNLVSNTSTKHTVRDKSKEFPWWGDLHGWWHTNPLYNSMWSGADSGQNFAACAARL</sequence>
<dbReference type="EMBL" id="KN832057">
    <property type="protein sequence ID" value="KIN95947.1"/>
    <property type="molecule type" value="Genomic_DNA"/>
</dbReference>
<evidence type="ECO:0000313" key="1">
    <source>
        <dbReference type="EMBL" id="KIN95947.1"/>
    </source>
</evidence>
<proteinExistence type="predicted"/>
<dbReference type="HOGENOM" id="CLU_041175_4_0_1"/>
<name>A0A0C3IG09_PISTI</name>
<feature type="non-terminal residue" evidence="1">
    <location>
        <position position="170"/>
    </location>
</feature>
<reference evidence="2" key="2">
    <citation type="submission" date="2015-01" db="EMBL/GenBank/DDBJ databases">
        <title>Evolutionary Origins and Diversification of the Mycorrhizal Mutualists.</title>
        <authorList>
            <consortium name="DOE Joint Genome Institute"/>
            <consortium name="Mycorrhizal Genomics Consortium"/>
            <person name="Kohler A."/>
            <person name="Kuo A."/>
            <person name="Nagy L.G."/>
            <person name="Floudas D."/>
            <person name="Copeland A."/>
            <person name="Barry K.W."/>
            <person name="Cichocki N."/>
            <person name="Veneault-Fourrey C."/>
            <person name="LaButti K."/>
            <person name="Lindquist E.A."/>
            <person name="Lipzen A."/>
            <person name="Lundell T."/>
            <person name="Morin E."/>
            <person name="Murat C."/>
            <person name="Riley R."/>
            <person name="Ohm R."/>
            <person name="Sun H."/>
            <person name="Tunlid A."/>
            <person name="Henrissat B."/>
            <person name="Grigoriev I.V."/>
            <person name="Hibbett D.S."/>
            <person name="Martin F."/>
        </authorList>
    </citation>
    <scope>NUCLEOTIDE SEQUENCE [LARGE SCALE GENOMIC DNA]</scope>
    <source>
        <strain evidence="2">Marx 270</strain>
    </source>
</reference>
<gene>
    <name evidence="1" type="ORF">M404DRAFT_95704</name>
</gene>
<dbReference type="OrthoDB" id="3182376at2759"/>
<dbReference type="InParanoid" id="A0A0C3IG09"/>
<dbReference type="STRING" id="870435.A0A0C3IG09"/>
<protein>
    <submittedName>
        <fullName evidence="1">Uncharacterized protein</fullName>
    </submittedName>
</protein>
<feature type="non-terminal residue" evidence="1">
    <location>
        <position position="1"/>
    </location>
</feature>
<evidence type="ECO:0000313" key="2">
    <source>
        <dbReference type="Proteomes" id="UP000054217"/>
    </source>
</evidence>
<keyword evidence="2" id="KW-1185">Reference proteome</keyword>
<reference evidence="1 2" key="1">
    <citation type="submission" date="2014-04" db="EMBL/GenBank/DDBJ databases">
        <authorList>
            <consortium name="DOE Joint Genome Institute"/>
            <person name="Kuo A."/>
            <person name="Kohler A."/>
            <person name="Costa M.D."/>
            <person name="Nagy L.G."/>
            <person name="Floudas D."/>
            <person name="Copeland A."/>
            <person name="Barry K.W."/>
            <person name="Cichocki N."/>
            <person name="Veneault-Fourrey C."/>
            <person name="LaButti K."/>
            <person name="Lindquist E.A."/>
            <person name="Lipzen A."/>
            <person name="Lundell T."/>
            <person name="Morin E."/>
            <person name="Murat C."/>
            <person name="Sun H."/>
            <person name="Tunlid A."/>
            <person name="Henrissat B."/>
            <person name="Grigoriev I.V."/>
            <person name="Hibbett D.S."/>
            <person name="Martin F."/>
            <person name="Nordberg H.P."/>
            <person name="Cantor M.N."/>
            <person name="Hua S.X."/>
        </authorList>
    </citation>
    <scope>NUCLEOTIDE SEQUENCE [LARGE SCALE GENOMIC DNA]</scope>
    <source>
        <strain evidence="1 2">Marx 270</strain>
    </source>
</reference>